<dbReference type="Proteomes" id="UP001224674">
    <property type="component" value="Chromosome"/>
</dbReference>
<gene>
    <name evidence="3" type="ORF">QDX21_12410</name>
</gene>
<dbReference type="EMBL" id="CP122566">
    <property type="protein sequence ID" value="WGH93075.1"/>
    <property type="molecule type" value="Genomic_DNA"/>
</dbReference>
<dbReference type="GO" id="GO:0032131">
    <property type="term" value="F:alkylated DNA binding"/>
    <property type="evidence" value="ECO:0007669"/>
    <property type="project" value="TreeGrafter"/>
</dbReference>
<name>A0AAJ6DBX1_9MICC</name>
<keyword evidence="1" id="KW-0227">DNA damage</keyword>
<dbReference type="GO" id="GO:0032993">
    <property type="term" value="C:protein-DNA complex"/>
    <property type="evidence" value="ECO:0007669"/>
    <property type="project" value="TreeGrafter"/>
</dbReference>
<proteinExistence type="predicted"/>
<dbReference type="PANTHER" id="PTHR43003">
    <property type="entry name" value="DNA-3-METHYLADENINE GLYCOSYLASE"/>
    <property type="match status" value="1"/>
</dbReference>
<protein>
    <submittedName>
        <fullName evidence="3">3-methyladenine DNA glycosylase</fullName>
    </submittedName>
</protein>
<organism evidence="3 4">
    <name type="scientific">Auritidibacter ignavus</name>
    <dbReference type="NCBI Taxonomy" id="678932"/>
    <lineage>
        <taxon>Bacteria</taxon>
        <taxon>Bacillati</taxon>
        <taxon>Actinomycetota</taxon>
        <taxon>Actinomycetes</taxon>
        <taxon>Micrococcales</taxon>
        <taxon>Micrococcaceae</taxon>
        <taxon>Auritidibacter</taxon>
    </lineage>
</organism>
<dbReference type="InterPro" id="IPR011257">
    <property type="entry name" value="DNA_glycosylase"/>
</dbReference>
<dbReference type="InterPro" id="IPR051912">
    <property type="entry name" value="Alkylbase_DNA_Glycosylase/TA"/>
</dbReference>
<dbReference type="GO" id="GO:0008725">
    <property type="term" value="F:DNA-3-methyladenine glycosylase activity"/>
    <property type="evidence" value="ECO:0007669"/>
    <property type="project" value="TreeGrafter"/>
</dbReference>
<evidence type="ECO:0000313" key="4">
    <source>
        <dbReference type="Proteomes" id="UP001224674"/>
    </source>
</evidence>
<accession>A0AAJ6DBX1</accession>
<keyword evidence="2" id="KW-0234">DNA repair</keyword>
<evidence type="ECO:0000256" key="2">
    <source>
        <dbReference type="ARBA" id="ARBA00023204"/>
    </source>
</evidence>
<sequence length="328" mass="35847">MTVTHRVRSFTTEAAISLAHTLKPLQRGTGDPTTQLRKDGFWTALCPNSPTVLWIQPPASTTQPTTVTAHAFGSAPEVLEQVLAGVPQLLGVDESALQGWAEFAQALQADAWRGLLPSAVIRAHHEHPGLRLPATSDLVGELFRVVLEQKVTHDQARPSWRWLVRSYGTPAPQVPLTGAPRLMVPPSASRVWQIPSWSWHRGGVQPPLARTMTVVASRADTLATLGQTVSIDELASRLTALPGIGPWTVAETLQRTHGAADLVSVGDYHLAHHVGEALIGRRVDDHQMLELLAPFAGHRHRVVRLIHLSGLRFSRFGPKLTPMDFRGF</sequence>
<evidence type="ECO:0000313" key="3">
    <source>
        <dbReference type="EMBL" id="WGH93075.1"/>
    </source>
</evidence>
<reference evidence="3 4" key="1">
    <citation type="submission" date="2023-03" db="EMBL/GenBank/DDBJ databases">
        <title>Complete genome sequences of several Auritidibacter ignavus strains isolated from ear infections.</title>
        <authorList>
            <person name="Baehr T."/>
            <person name="Baumhoegger A.M."/>
        </authorList>
    </citation>
    <scope>NUCLEOTIDE SEQUENCE [LARGE SCALE GENOMIC DNA]</scope>
    <source>
        <strain evidence="3 4">BABAE-6</strain>
    </source>
</reference>
<dbReference type="GO" id="GO:0043916">
    <property type="term" value="F:DNA-7-methylguanine glycosylase activity"/>
    <property type="evidence" value="ECO:0007669"/>
    <property type="project" value="TreeGrafter"/>
</dbReference>
<dbReference type="GO" id="GO:0006285">
    <property type="term" value="P:base-excision repair, AP site formation"/>
    <property type="evidence" value="ECO:0007669"/>
    <property type="project" value="TreeGrafter"/>
</dbReference>
<dbReference type="SUPFAM" id="SSF48150">
    <property type="entry name" value="DNA-glycosylase"/>
    <property type="match status" value="1"/>
</dbReference>
<dbReference type="RefSeq" id="WP_279674833.1">
    <property type="nucleotide sequence ID" value="NZ_CP122566.1"/>
</dbReference>
<keyword evidence="4" id="KW-1185">Reference proteome</keyword>
<dbReference type="GO" id="GO:0005737">
    <property type="term" value="C:cytoplasm"/>
    <property type="evidence" value="ECO:0007669"/>
    <property type="project" value="TreeGrafter"/>
</dbReference>
<dbReference type="GO" id="GO:0006307">
    <property type="term" value="P:DNA alkylation repair"/>
    <property type="evidence" value="ECO:0007669"/>
    <property type="project" value="TreeGrafter"/>
</dbReference>
<dbReference type="PANTHER" id="PTHR43003:SF6">
    <property type="entry name" value="DNA GLYCOSYLASE"/>
    <property type="match status" value="1"/>
</dbReference>
<dbReference type="Gene3D" id="1.10.340.30">
    <property type="entry name" value="Hypothetical protein, domain 2"/>
    <property type="match status" value="1"/>
</dbReference>
<dbReference type="AlphaFoldDB" id="A0AAJ6DBX1"/>
<evidence type="ECO:0000256" key="1">
    <source>
        <dbReference type="ARBA" id="ARBA00022763"/>
    </source>
</evidence>